<proteinExistence type="predicted"/>
<dbReference type="InterPro" id="IPR027417">
    <property type="entry name" value="P-loop_NTPase"/>
</dbReference>
<dbReference type="SUPFAM" id="SSF52540">
    <property type="entry name" value="P-loop containing nucleoside triphosphate hydrolases"/>
    <property type="match status" value="1"/>
</dbReference>
<evidence type="ECO:0000313" key="2">
    <source>
        <dbReference type="Proteomes" id="UP000254621"/>
    </source>
</evidence>
<accession>A0A380P7W6</accession>
<reference evidence="1 2" key="1">
    <citation type="submission" date="2018-06" db="EMBL/GenBank/DDBJ databases">
        <authorList>
            <consortium name="Pathogen Informatics"/>
            <person name="Doyle S."/>
        </authorList>
    </citation>
    <scope>NUCLEOTIDE SEQUENCE [LARGE SCALE GENOMIC DNA]</scope>
    <source>
        <strain evidence="1 2">NCTC13645</strain>
    </source>
</reference>
<organism evidence="1 2">
    <name type="scientific">Weissella viridescens</name>
    <name type="common">Lactobacillus viridescens</name>
    <dbReference type="NCBI Taxonomy" id="1629"/>
    <lineage>
        <taxon>Bacteria</taxon>
        <taxon>Bacillati</taxon>
        <taxon>Bacillota</taxon>
        <taxon>Bacilli</taxon>
        <taxon>Lactobacillales</taxon>
        <taxon>Lactobacillaceae</taxon>
        <taxon>Weissella</taxon>
    </lineage>
</organism>
<sequence length="48" mass="5574">MLNESRRVILLDEPTAHLDIETEMQLKQTMLPIFENHLVILQRIGCIG</sequence>
<dbReference type="AlphaFoldDB" id="A0A380P7W6"/>
<name>A0A380P7W6_WEIVI</name>
<evidence type="ECO:0000313" key="1">
    <source>
        <dbReference type="EMBL" id="SUP61300.1"/>
    </source>
</evidence>
<dbReference type="Proteomes" id="UP000254621">
    <property type="component" value="Unassembled WGS sequence"/>
</dbReference>
<gene>
    <name evidence="1" type="ORF">NCTC13645_02435</name>
</gene>
<protein>
    <submittedName>
        <fullName evidence="1">Thiol reductant ABC exporter, CydD subunit</fullName>
    </submittedName>
</protein>
<dbReference type="Gene3D" id="3.40.50.300">
    <property type="entry name" value="P-loop containing nucleotide triphosphate hydrolases"/>
    <property type="match status" value="1"/>
</dbReference>
<dbReference type="EMBL" id="UHIV01000006">
    <property type="protein sequence ID" value="SUP61300.1"/>
    <property type="molecule type" value="Genomic_DNA"/>
</dbReference>